<accession>A0A0G1GEA2</accession>
<proteinExistence type="predicted"/>
<evidence type="ECO:0000313" key="3">
    <source>
        <dbReference type="Proteomes" id="UP000034192"/>
    </source>
</evidence>
<dbReference type="AlphaFoldDB" id="A0A0G1GEA2"/>
<dbReference type="EMBL" id="LCHL01000017">
    <property type="protein sequence ID" value="KKT32860.1"/>
    <property type="molecule type" value="Genomic_DNA"/>
</dbReference>
<dbReference type="Proteomes" id="UP000034192">
    <property type="component" value="Unassembled WGS sequence"/>
</dbReference>
<name>A0A0G1GEA2_9BACT</name>
<feature type="domain" description="DUF5667" evidence="1">
    <location>
        <begin position="60"/>
        <end position="147"/>
    </location>
</feature>
<gene>
    <name evidence="2" type="ORF">UW21_C0017G0003</name>
</gene>
<evidence type="ECO:0000259" key="1">
    <source>
        <dbReference type="Pfam" id="PF18915"/>
    </source>
</evidence>
<dbReference type="InterPro" id="IPR043725">
    <property type="entry name" value="DUF5667"/>
</dbReference>
<dbReference type="Pfam" id="PF18915">
    <property type="entry name" value="DUF5667"/>
    <property type="match status" value="1"/>
</dbReference>
<comment type="caution">
    <text evidence="2">The sequence shown here is derived from an EMBL/GenBank/DDBJ whole genome shotgun (WGS) entry which is preliminary data.</text>
</comment>
<organism evidence="2 3">
    <name type="scientific">Candidatus Woesebacteria bacterium GW2011_GWB1_44_11b</name>
    <dbReference type="NCBI Taxonomy" id="1618580"/>
    <lineage>
        <taxon>Bacteria</taxon>
        <taxon>Candidatus Woeseibacteriota</taxon>
    </lineage>
</organism>
<sequence>MPQRVASILAAFFLALIIFVTSVFVSRNDRYVFGQSPTPVPSAEKEEIEVNYNMPYPGRVLSDHILWPVKALRDKLWLLITFDPVKKGEVNLILANKRMVSAQVLAERKKPELAVVTAEKAQKYLDGAMKAEKSARESNKNTNNLLESIGMSALKHRQILEEMLLGVPEDAKPVVILLINNSKESFRNTQNSLANLGRPLIDNPFEKKD</sequence>
<protein>
    <recommendedName>
        <fullName evidence="1">DUF5667 domain-containing protein</fullName>
    </recommendedName>
</protein>
<evidence type="ECO:0000313" key="2">
    <source>
        <dbReference type="EMBL" id="KKT32860.1"/>
    </source>
</evidence>
<reference evidence="2 3" key="1">
    <citation type="journal article" date="2015" name="Nature">
        <title>rRNA introns, odd ribosomes, and small enigmatic genomes across a large radiation of phyla.</title>
        <authorList>
            <person name="Brown C.T."/>
            <person name="Hug L.A."/>
            <person name="Thomas B.C."/>
            <person name="Sharon I."/>
            <person name="Castelle C.J."/>
            <person name="Singh A."/>
            <person name="Wilkins M.J."/>
            <person name="Williams K.H."/>
            <person name="Banfield J.F."/>
        </authorList>
    </citation>
    <scope>NUCLEOTIDE SEQUENCE [LARGE SCALE GENOMIC DNA]</scope>
</reference>